<dbReference type="GO" id="GO:0070034">
    <property type="term" value="F:telomerase RNA binding"/>
    <property type="evidence" value="ECO:0007669"/>
    <property type="project" value="TreeGrafter"/>
</dbReference>
<keyword evidence="5 14" id="KW-0808">Transferase</keyword>
<gene>
    <name evidence="17" type="ORF">DBV15_02774</name>
</gene>
<feature type="non-terminal residue" evidence="17">
    <location>
        <position position="1"/>
    </location>
</feature>
<dbReference type="Proteomes" id="UP000310200">
    <property type="component" value="Unassembled WGS sequence"/>
</dbReference>
<evidence type="ECO:0000256" key="13">
    <source>
        <dbReference type="ARBA" id="ARBA00048173"/>
    </source>
</evidence>
<dbReference type="EMBL" id="QBLH01002486">
    <property type="protein sequence ID" value="TGZ48390.1"/>
    <property type="molecule type" value="Genomic_DNA"/>
</dbReference>
<dbReference type="CDD" id="cd01648">
    <property type="entry name" value="TERT"/>
    <property type="match status" value="1"/>
</dbReference>
<evidence type="ECO:0000256" key="15">
    <source>
        <dbReference type="SAM" id="MobiDB-lite"/>
    </source>
</evidence>
<comment type="function">
    <text evidence="14">Telomerase is a ribonucleoprotein enzyme essential for the replication of chromosome termini in most eukaryotes. It elongates telomeres. It is a reverse transcriptase that adds simple sequence repeats to chromosome ends by copying a template sequence within the RNA component of the enzyme.</text>
</comment>
<dbReference type="PROSITE" id="PS50878">
    <property type="entry name" value="RT_POL"/>
    <property type="match status" value="1"/>
</dbReference>
<comment type="caution">
    <text evidence="17">The sequence shown here is derived from an EMBL/GenBank/DDBJ whole genome shotgun (WGS) entry which is preliminary data.</text>
</comment>
<comment type="similarity">
    <text evidence="1 14">Belongs to the reverse transcriptase family. Telomerase subfamily.</text>
</comment>
<dbReference type="AlphaFoldDB" id="A0A4S2KGP2"/>
<dbReference type="Gene3D" id="3.30.70.2630">
    <property type="match status" value="1"/>
</dbReference>
<dbReference type="GO" id="GO:0042162">
    <property type="term" value="F:telomeric DNA binding"/>
    <property type="evidence" value="ECO:0007669"/>
    <property type="project" value="TreeGrafter"/>
</dbReference>
<dbReference type="GO" id="GO:0000781">
    <property type="term" value="C:chromosome, telomeric region"/>
    <property type="evidence" value="ECO:0007669"/>
    <property type="project" value="UniProtKB-SubCell"/>
</dbReference>
<dbReference type="GO" id="GO:0000333">
    <property type="term" value="C:telomerase catalytic core complex"/>
    <property type="evidence" value="ECO:0007669"/>
    <property type="project" value="TreeGrafter"/>
</dbReference>
<evidence type="ECO:0000259" key="16">
    <source>
        <dbReference type="PROSITE" id="PS50878"/>
    </source>
</evidence>
<feature type="region of interest" description="Disordered" evidence="15">
    <location>
        <begin position="48"/>
        <end position="69"/>
    </location>
</feature>
<evidence type="ECO:0000256" key="3">
    <source>
        <dbReference type="ARBA" id="ARBA00016182"/>
    </source>
</evidence>
<evidence type="ECO:0000256" key="9">
    <source>
        <dbReference type="ARBA" id="ARBA00022895"/>
    </source>
</evidence>
<sequence>LSYALLSIVFIYAGKVESLALKRLLLKFLIEMNCNYYKPPFMNNRKHAWHNGRSTSKSAPCPKSEAETKVTSPVPLETYNSKVKLFSSRCRLRKTNRTTAKISKYHILESKNTERDICRSILNTDIGLSSHYKNVNLDNVIPALSPILNVFKIRHNKFNYFDKLKSTVENGQRNGTQKYKNQVDTRLLQSFFSSLLNKNVPPELFGKRNRNAINRTIYRLLKTVPGNMTIKSAFKRTVRRTENATGALLDLQPLFKKLDISDIRWLHSIDNSIVQWIIILKLLHWFFTQYVIKILHKYVVLKEIHNQWVYITKDNWCKMQEEFIREKENTLGLVPDTTLNKTHNIGTYKFIPGSSGLRALFITKYDVKEKYDDIDVVLRFLQQLYVTFSNENGIPSVASCRKEISNFFYPRSKKRLYFVLCDIQDAFGSIIQQKLYDIIVMYCEQLEKYLAVRTFTLLKTKRSQRKKFTVQILSYKLRKHIPKNTKITKEKPKLVQTKKLINKIKKLIFRQKVKLNERIYSINFGVPQGASVSPILSDIYYQHMSEKIFSEYLNNSLLCRYVDDILYITENEHYAAKFLETIKNGIPEYNVRFNPNKIKSNVGMPYRRTNITFLKQISITL</sequence>
<evidence type="ECO:0000256" key="6">
    <source>
        <dbReference type="ARBA" id="ARBA00022695"/>
    </source>
</evidence>
<dbReference type="SUPFAM" id="SSF56672">
    <property type="entry name" value="DNA/RNA polymerases"/>
    <property type="match status" value="1"/>
</dbReference>
<dbReference type="InterPro" id="IPR000477">
    <property type="entry name" value="RT_dom"/>
</dbReference>
<dbReference type="SMART" id="SM00975">
    <property type="entry name" value="Telomerase_RBD"/>
    <property type="match status" value="1"/>
</dbReference>
<reference evidence="17 18" key="1">
    <citation type="journal article" date="2019" name="Philos. Trans. R. Soc. Lond., B, Biol. Sci.">
        <title>Ant behaviour and brain gene expression of defending hosts depend on the ecological success of the intruding social parasite.</title>
        <authorList>
            <person name="Kaur R."/>
            <person name="Stoldt M."/>
            <person name="Jongepier E."/>
            <person name="Feldmeyer B."/>
            <person name="Menzel F."/>
            <person name="Bornberg-Bauer E."/>
            <person name="Foitzik S."/>
        </authorList>
    </citation>
    <scope>NUCLEOTIDE SEQUENCE [LARGE SCALE GENOMIC DNA]</scope>
    <source>
        <tissue evidence="17">Whole body</tissue>
    </source>
</reference>
<keyword evidence="7 14" id="KW-0479">Metal-binding</keyword>
<comment type="subcellular location">
    <subcellularLocation>
        <location evidence="14">Nucleus</location>
    </subcellularLocation>
    <subcellularLocation>
        <location evidence="14">Chromosome</location>
        <location evidence="14">Telomere</location>
    </subcellularLocation>
</comment>
<evidence type="ECO:0000256" key="1">
    <source>
        <dbReference type="ARBA" id="ARBA00008001"/>
    </source>
</evidence>
<evidence type="ECO:0000256" key="14">
    <source>
        <dbReference type="RuleBase" id="RU365061"/>
    </source>
</evidence>
<evidence type="ECO:0000256" key="4">
    <source>
        <dbReference type="ARBA" id="ARBA00022454"/>
    </source>
</evidence>
<proteinExistence type="inferred from homology"/>
<evidence type="ECO:0000313" key="17">
    <source>
        <dbReference type="EMBL" id="TGZ48390.1"/>
    </source>
</evidence>
<keyword evidence="9 14" id="KW-0779">Telomere</keyword>
<dbReference type="InterPro" id="IPR003545">
    <property type="entry name" value="Telomerase_RT"/>
</dbReference>
<dbReference type="InterPro" id="IPR043502">
    <property type="entry name" value="DNA/RNA_pol_sf"/>
</dbReference>
<evidence type="ECO:0000256" key="11">
    <source>
        <dbReference type="ARBA" id="ARBA00023242"/>
    </source>
</evidence>
<evidence type="ECO:0000313" key="18">
    <source>
        <dbReference type="Proteomes" id="UP000310200"/>
    </source>
</evidence>
<dbReference type="EC" id="2.7.7.49" evidence="2 14"/>
<dbReference type="GO" id="GO:0007004">
    <property type="term" value="P:telomere maintenance via telomerase"/>
    <property type="evidence" value="ECO:0007669"/>
    <property type="project" value="TreeGrafter"/>
</dbReference>
<comment type="catalytic activity">
    <reaction evidence="13 14">
        <text>DNA(n) + a 2'-deoxyribonucleoside 5'-triphosphate = DNA(n+1) + diphosphate</text>
        <dbReference type="Rhea" id="RHEA:22508"/>
        <dbReference type="Rhea" id="RHEA-COMP:17339"/>
        <dbReference type="Rhea" id="RHEA-COMP:17340"/>
        <dbReference type="ChEBI" id="CHEBI:33019"/>
        <dbReference type="ChEBI" id="CHEBI:61560"/>
        <dbReference type="ChEBI" id="CHEBI:173112"/>
        <dbReference type="EC" id="2.7.7.49"/>
    </reaction>
</comment>
<accession>A0A4S2KGP2</accession>
<dbReference type="InterPro" id="IPR021891">
    <property type="entry name" value="Telomerase_RBD"/>
</dbReference>
<keyword evidence="18" id="KW-1185">Reference proteome</keyword>
<keyword evidence="4 14" id="KW-0158">Chromosome</keyword>
<evidence type="ECO:0000256" key="10">
    <source>
        <dbReference type="ARBA" id="ARBA00022918"/>
    </source>
</evidence>
<dbReference type="GO" id="GO:0046872">
    <property type="term" value="F:metal ion binding"/>
    <property type="evidence" value="ECO:0007669"/>
    <property type="project" value="UniProtKB-KW"/>
</dbReference>
<keyword evidence="8 14" id="KW-0460">Magnesium</keyword>
<evidence type="ECO:0000256" key="8">
    <source>
        <dbReference type="ARBA" id="ARBA00022842"/>
    </source>
</evidence>
<dbReference type="PANTHER" id="PTHR12066:SF0">
    <property type="entry name" value="TELOMERASE REVERSE TRANSCRIPTASE"/>
    <property type="match status" value="1"/>
</dbReference>
<evidence type="ECO:0000256" key="2">
    <source>
        <dbReference type="ARBA" id="ARBA00012493"/>
    </source>
</evidence>
<dbReference type="PANTHER" id="PTHR12066">
    <property type="entry name" value="TELOMERASE REVERSE TRANSCRIPTASE"/>
    <property type="match status" value="1"/>
</dbReference>
<organism evidence="17 18">
    <name type="scientific">Temnothorax longispinosus</name>
    <dbReference type="NCBI Taxonomy" id="300112"/>
    <lineage>
        <taxon>Eukaryota</taxon>
        <taxon>Metazoa</taxon>
        <taxon>Ecdysozoa</taxon>
        <taxon>Arthropoda</taxon>
        <taxon>Hexapoda</taxon>
        <taxon>Insecta</taxon>
        <taxon>Pterygota</taxon>
        <taxon>Neoptera</taxon>
        <taxon>Endopterygota</taxon>
        <taxon>Hymenoptera</taxon>
        <taxon>Apocrita</taxon>
        <taxon>Aculeata</taxon>
        <taxon>Formicoidea</taxon>
        <taxon>Formicidae</taxon>
        <taxon>Myrmicinae</taxon>
        <taxon>Temnothorax</taxon>
    </lineage>
</organism>
<keyword evidence="6 14" id="KW-0548">Nucleotidyltransferase</keyword>
<protein>
    <recommendedName>
        <fullName evidence="3 14">Telomerase reverse transcriptase</fullName>
        <ecNumber evidence="2 14">2.7.7.49</ecNumber>
    </recommendedName>
    <alternativeName>
        <fullName evidence="12 14">Telomerase catalytic subunit</fullName>
    </alternativeName>
</protein>
<evidence type="ECO:0000256" key="5">
    <source>
        <dbReference type="ARBA" id="ARBA00022679"/>
    </source>
</evidence>
<dbReference type="PRINTS" id="PR01365">
    <property type="entry name" value="TELOMERASERT"/>
</dbReference>
<dbReference type="GO" id="GO:0003720">
    <property type="term" value="F:telomerase activity"/>
    <property type="evidence" value="ECO:0007669"/>
    <property type="project" value="InterPro"/>
</dbReference>
<feature type="domain" description="Reverse transcriptase" evidence="16">
    <location>
        <begin position="332"/>
        <end position="611"/>
    </location>
</feature>
<dbReference type="STRING" id="300112.A0A4S2KGP2"/>
<dbReference type="Pfam" id="PF00078">
    <property type="entry name" value="RVT_1"/>
    <property type="match status" value="1"/>
</dbReference>
<keyword evidence="11 14" id="KW-0539">Nucleus</keyword>
<evidence type="ECO:0000256" key="7">
    <source>
        <dbReference type="ARBA" id="ARBA00022723"/>
    </source>
</evidence>
<name>A0A4S2KGP2_9HYME</name>
<keyword evidence="10 14" id="KW-0695">RNA-directed DNA polymerase</keyword>
<evidence type="ECO:0000256" key="12">
    <source>
        <dbReference type="ARBA" id="ARBA00032044"/>
    </source>
</evidence>
<dbReference type="Gene3D" id="1.10.132.70">
    <property type="match status" value="1"/>
</dbReference>